<evidence type="ECO:0000313" key="1">
    <source>
        <dbReference type="EMBL" id="MBX7459264.1"/>
    </source>
</evidence>
<organism evidence="1 2">
    <name type="scientific">Qipengyuania polymorpha</name>
    <dbReference type="NCBI Taxonomy" id="2867234"/>
    <lineage>
        <taxon>Bacteria</taxon>
        <taxon>Pseudomonadati</taxon>
        <taxon>Pseudomonadota</taxon>
        <taxon>Alphaproteobacteria</taxon>
        <taxon>Sphingomonadales</taxon>
        <taxon>Erythrobacteraceae</taxon>
        <taxon>Qipengyuania</taxon>
    </lineage>
</organism>
<sequence>MARLLSPKKVCEEVSFSRATLDRLVAAGDFPAPIRITQNRLAYSAEAVEKWIADKLGAA</sequence>
<reference evidence="1 2" key="1">
    <citation type="submission" date="2021-08" db="EMBL/GenBank/DDBJ databases">
        <title>Comparative Genomics Analysis of the Genus Qipengyuania Reveals Extensive Genetic Diversity and Metabolic Versatility, Including the Description of Fifteen Novel Species.</title>
        <authorList>
            <person name="Liu Y."/>
        </authorList>
    </citation>
    <scope>NUCLEOTIDE SEQUENCE [LARGE SCALE GENOMIC DNA]</scope>
    <source>
        <strain evidence="1 2">1NDH17</strain>
    </source>
</reference>
<dbReference type="Gene3D" id="1.10.238.160">
    <property type="match status" value="1"/>
</dbReference>
<dbReference type="EMBL" id="JAIGNK010000005">
    <property type="protein sequence ID" value="MBX7459264.1"/>
    <property type="molecule type" value="Genomic_DNA"/>
</dbReference>
<comment type="caution">
    <text evidence="1">The sequence shown here is derived from an EMBL/GenBank/DDBJ whole genome shotgun (WGS) entry which is preliminary data.</text>
</comment>
<keyword evidence="2" id="KW-1185">Reference proteome</keyword>
<dbReference type="Proteomes" id="UP000783253">
    <property type="component" value="Unassembled WGS sequence"/>
</dbReference>
<accession>A0ABS7J5B3</accession>
<dbReference type="InterPro" id="IPR010260">
    <property type="entry name" value="AlpA"/>
</dbReference>
<proteinExistence type="predicted"/>
<protein>
    <submittedName>
        <fullName evidence="1">AlpA family phage regulatory protein</fullName>
    </submittedName>
</protein>
<evidence type="ECO:0000313" key="2">
    <source>
        <dbReference type="Proteomes" id="UP000783253"/>
    </source>
</evidence>
<name>A0ABS7J5B3_9SPHN</name>
<dbReference type="RefSeq" id="WP_221574660.1">
    <property type="nucleotide sequence ID" value="NZ_JAIGNK010000005.1"/>
</dbReference>
<gene>
    <name evidence="1" type="ORF">K3152_13505</name>
</gene>
<dbReference type="SUPFAM" id="SSF46955">
    <property type="entry name" value="Putative DNA-binding domain"/>
    <property type="match status" value="1"/>
</dbReference>
<dbReference type="Pfam" id="PF05930">
    <property type="entry name" value="Phage_AlpA"/>
    <property type="match status" value="1"/>
</dbReference>
<dbReference type="InterPro" id="IPR009061">
    <property type="entry name" value="DNA-bd_dom_put_sf"/>
</dbReference>